<keyword evidence="3 5" id="KW-1133">Transmembrane helix</keyword>
<dbReference type="KEGG" id="bgt:106075146"/>
<feature type="transmembrane region" description="Helical" evidence="5">
    <location>
        <begin position="175"/>
        <end position="193"/>
    </location>
</feature>
<dbReference type="InterPro" id="IPR013525">
    <property type="entry name" value="ABC2_TM"/>
</dbReference>
<keyword evidence="2 5" id="KW-0812">Transmembrane</keyword>
<dbReference type="VEuPathDB" id="VectorBase:BGLAX_026470"/>
<dbReference type="Pfam" id="PF12698">
    <property type="entry name" value="ABC2_membrane_3"/>
    <property type="match status" value="1"/>
</dbReference>
<dbReference type="EnsemblMetazoa" id="BGLB011040-RB">
    <property type="protein sequence ID" value="BGLB011040-PB"/>
    <property type="gene ID" value="BGLB011040"/>
</dbReference>
<feature type="transmembrane region" description="Helical" evidence="5">
    <location>
        <begin position="102"/>
        <end position="119"/>
    </location>
</feature>
<comment type="subcellular location">
    <subcellularLocation>
        <location evidence="1">Membrane</location>
        <topology evidence="1">Multi-pass membrane protein</topology>
    </subcellularLocation>
</comment>
<evidence type="ECO:0000256" key="3">
    <source>
        <dbReference type="ARBA" id="ARBA00022989"/>
    </source>
</evidence>
<dbReference type="GO" id="GO:0016020">
    <property type="term" value="C:membrane"/>
    <property type="evidence" value="ECO:0007669"/>
    <property type="project" value="UniProtKB-SubCell"/>
</dbReference>
<keyword evidence="4 5" id="KW-0472">Membrane</keyword>
<reference evidence="7" key="1">
    <citation type="submission" date="2020-05" db="UniProtKB">
        <authorList>
            <consortium name="EnsemblMetazoa"/>
        </authorList>
    </citation>
    <scope>IDENTIFICATION</scope>
    <source>
        <strain evidence="7">BB02</strain>
    </source>
</reference>
<evidence type="ECO:0000256" key="2">
    <source>
        <dbReference type="ARBA" id="ARBA00022692"/>
    </source>
</evidence>
<name>A0A2C9K0H7_BIOGL</name>
<feature type="domain" description="ABC-2 type transporter transmembrane" evidence="6">
    <location>
        <begin position="102"/>
        <end position="334"/>
    </location>
</feature>
<evidence type="ECO:0000313" key="7">
    <source>
        <dbReference type="EnsemblMetazoa" id="BGLB011040-PB"/>
    </source>
</evidence>
<dbReference type="STRING" id="6526.A0A2C9K0H7"/>
<dbReference type="VEuPathDB" id="VectorBase:BGLB011040"/>
<dbReference type="GO" id="GO:0140359">
    <property type="term" value="F:ABC-type transporter activity"/>
    <property type="evidence" value="ECO:0007669"/>
    <property type="project" value="InterPro"/>
</dbReference>
<evidence type="ECO:0000256" key="4">
    <source>
        <dbReference type="ARBA" id="ARBA00023136"/>
    </source>
</evidence>
<evidence type="ECO:0000313" key="8">
    <source>
        <dbReference type="Proteomes" id="UP000076420"/>
    </source>
</evidence>
<protein>
    <recommendedName>
        <fullName evidence="6">ABC-2 type transporter transmembrane domain-containing protein</fullName>
    </recommendedName>
</protein>
<feature type="transmembrane region" description="Helical" evidence="5">
    <location>
        <begin position="315"/>
        <end position="336"/>
    </location>
</feature>
<sequence length="346" mass="39963">TTLENVLLTRNRLVSLYGFGAEFHHHSGKHNIYEGTLWHSSTSEVKYTEPPMAMSALLNTFLRMSTKGDHFVEFEVLPSWLHRGEEAKYFQNHLAYDIVQKYLFLMSTALFFIPYMLVFESKVGMKHLQYLAGVTPVMYWSVQFLFDLINYLMLCYVFWASLLLFGAVEAISIKAPLGLIFLCNGLMMLPYLYTIQQFFNSPPLAVMTVLSINYILGEIYSITEFYSGDDSDNPCDNEFKAIVLLKSPSHLLPNSACNLIQNYRGRKFCSPHYKYCNNPSSHMYVKICCEDTCTRAFDCNIFYDYDYLNLTYPGVGMNLIAMTIYAVLFTTLLLLLDYGLMRSLWM</sequence>
<dbReference type="Proteomes" id="UP000076420">
    <property type="component" value="Unassembled WGS sequence"/>
</dbReference>
<gene>
    <name evidence="7" type="primary">106075146</name>
</gene>
<evidence type="ECO:0000256" key="1">
    <source>
        <dbReference type="ARBA" id="ARBA00004141"/>
    </source>
</evidence>
<proteinExistence type="predicted"/>
<accession>A0A2C9K0H7</accession>
<evidence type="ECO:0000256" key="5">
    <source>
        <dbReference type="SAM" id="Phobius"/>
    </source>
</evidence>
<dbReference type="AlphaFoldDB" id="A0A2C9K0H7"/>
<feature type="transmembrane region" description="Helical" evidence="5">
    <location>
        <begin position="148"/>
        <end position="168"/>
    </location>
</feature>
<organism evidence="7 8">
    <name type="scientific">Biomphalaria glabrata</name>
    <name type="common">Bloodfluke planorb</name>
    <name type="synonym">Freshwater snail</name>
    <dbReference type="NCBI Taxonomy" id="6526"/>
    <lineage>
        <taxon>Eukaryota</taxon>
        <taxon>Metazoa</taxon>
        <taxon>Spiralia</taxon>
        <taxon>Lophotrochozoa</taxon>
        <taxon>Mollusca</taxon>
        <taxon>Gastropoda</taxon>
        <taxon>Heterobranchia</taxon>
        <taxon>Euthyneura</taxon>
        <taxon>Panpulmonata</taxon>
        <taxon>Hygrophila</taxon>
        <taxon>Lymnaeoidea</taxon>
        <taxon>Planorbidae</taxon>
        <taxon>Biomphalaria</taxon>
    </lineage>
</organism>
<evidence type="ECO:0000259" key="6">
    <source>
        <dbReference type="Pfam" id="PF12698"/>
    </source>
</evidence>